<proteinExistence type="predicted"/>
<keyword evidence="2" id="KW-1185">Reference proteome</keyword>
<gene>
    <name evidence="1" type="ORF">FHS25_006247</name>
</gene>
<name>A0ABR6GHF7_9HYPH</name>
<evidence type="ECO:0000313" key="2">
    <source>
        <dbReference type="Proteomes" id="UP000542811"/>
    </source>
</evidence>
<comment type="caution">
    <text evidence="1">The sequence shown here is derived from an EMBL/GenBank/DDBJ whole genome shotgun (WGS) entry which is preliminary data.</text>
</comment>
<dbReference type="RefSeq" id="WP_077979312.1">
    <property type="nucleotide sequence ID" value="NZ_JACHXX010000012.1"/>
</dbReference>
<protein>
    <submittedName>
        <fullName evidence="1">Uncharacterized protein</fullName>
    </submittedName>
</protein>
<dbReference type="EMBL" id="JACHXX010000012">
    <property type="protein sequence ID" value="MBB3165735.1"/>
    <property type="molecule type" value="Genomic_DNA"/>
</dbReference>
<organism evidence="1 2">
    <name type="scientific">Rhizobium laguerreae</name>
    <dbReference type="NCBI Taxonomy" id="1076926"/>
    <lineage>
        <taxon>Bacteria</taxon>
        <taxon>Pseudomonadati</taxon>
        <taxon>Pseudomonadota</taxon>
        <taxon>Alphaproteobacteria</taxon>
        <taxon>Hyphomicrobiales</taxon>
        <taxon>Rhizobiaceae</taxon>
        <taxon>Rhizobium/Agrobacterium group</taxon>
        <taxon>Rhizobium</taxon>
    </lineage>
</organism>
<accession>A0ABR6GHF7</accession>
<sequence length="61" mass="7152">MAIPELTGFAESMRDWLRSIGLFSEMINWKLRFFVPVTDEGAEILSKLMQRHRLVDVARRS</sequence>
<dbReference type="Proteomes" id="UP000542811">
    <property type="component" value="Unassembled WGS sequence"/>
</dbReference>
<evidence type="ECO:0000313" key="1">
    <source>
        <dbReference type="EMBL" id="MBB3165735.1"/>
    </source>
</evidence>
<reference evidence="1 2" key="1">
    <citation type="submission" date="2020-08" db="EMBL/GenBank/DDBJ databases">
        <title>Genomic Encyclopedia of Type Strains, Phase III (KMG-III): the genomes of soil and plant-associated and newly described type strains.</title>
        <authorList>
            <person name="Whitman W."/>
        </authorList>
    </citation>
    <scope>NUCLEOTIDE SEQUENCE [LARGE SCALE GENOMIC DNA]</scope>
    <source>
        <strain evidence="1 2">CECT 8280</strain>
    </source>
</reference>